<feature type="region of interest" description="Disordered" evidence="2">
    <location>
        <begin position="476"/>
        <end position="589"/>
    </location>
</feature>
<organism evidence="3 4">
    <name type="scientific">Clavispora lusitaniae</name>
    <name type="common">Candida lusitaniae</name>
    <dbReference type="NCBI Taxonomy" id="36911"/>
    <lineage>
        <taxon>Eukaryota</taxon>
        <taxon>Fungi</taxon>
        <taxon>Dikarya</taxon>
        <taxon>Ascomycota</taxon>
        <taxon>Saccharomycotina</taxon>
        <taxon>Pichiomycetes</taxon>
        <taxon>Metschnikowiaceae</taxon>
        <taxon>Clavispora</taxon>
    </lineage>
</organism>
<feature type="compositionally biased region" description="Polar residues" evidence="2">
    <location>
        <begin position="601"/>
        <end position="664"/>
    </location>
</feature>
<evidence type="ECO:0000256" key="2">
    <source>
        <dbReference type="SAM" id="MobiDB-lite"/>
    </source>
</evidence>
<feature type="region of interest" description="Disordered" evidence="2">
    <location>
        <begin position="601"/>
        <end position="750"/>
    </location>
</feature>
<dbReference type="AlphaFoldDB" id="A0AA91T1B5"/>
<reference evidence="3 4" key="1">
    <citation type="submission" date="2017-04" db="EMBL/GenBank/DDBJ databases">
        <title>Draft genome of the yeast Clavispora lusitaniae type strain CBS 6936.</title>
        <authorList>
            <person name="Durrens P."/>
            <person name="Klopp C."/>
            <person name="Biteau N."/>
            <person name="Fitton-Ouhabi V."/>
            <person name="Dementhon K."/>
            <person name="Accoceberry I."/>
            <person name="Sherman D.J."/>
            <person name="Noel T."/>
        </authorList>
    </citation>
    <scope>NUCLEOTIDE SEQUENCE [LARGE SCALE GENOMIC DNA]</scope>
    <source>
        <strain evidence="3 4">CBS 6936</strain>
    </source>
</reference>
<comment type="caution">
    <text evidence="3">The sequence shown here is derived from an EMBL/GenBank/DDBJ whole genome shotgun (WGS) entry which is preliminary data.</text>
</comment>
<feature type="compositionally biased region" description="Low complexity" evidence="2">
    <location>
        <begin position="801"/>
        <end position="811"/>
    </location>
</feature>
<feature type="region of interest" description="Disordered" evidence="2">
    <location>
        <begin position="241"/>
        <end position="460"/>
    </location>
</feature>
<evidence type="ECO:0000313" key="3">
    <source>
        <dbReference type="EMBL" id="OVF07850.1"/>
    </source>
</evidence>
<feature type="compositionally biased region" description="Polar residues" evidence="2">
    <location>
        <begin position="563"/>
        <end position="574"/>
    </location>
</feature>
<feature type="compositionally biased region" description="Polar residues" evidence="2">
    <location>
        <begin position="424"/>
        <end position="433"/>
    </location>
</feature>
<feature type="region of interest" description="Disordered" evidence="2">
    <location>
        <begin position="776"/>
        <end position="849"/>
    </location>
</feature>
<feature type="compositionally biased region" description="Basic and acidic residues" evidence="2">
    <location>
        <begin position="414"/>
        <end position="423"/>
    </location>
</feature>
<feature type="coiled-coil region" evidence="1">
    <location>
        <begin position="969"/>
        <end position="1022"/>
    </location>
</feature>
<evidence type="ECO:0000313" key="4">
    <source>
        <dbReference type="Proteomes" id="UP000195602"/>
    </source>
</evidence>
<feature type="compositionally biased region" description="Basic and acidic residues" evidence="2">
    <location>
        <begin position="580"/>
        <end position="589"/>
    </location>
</feature>
<feature type="compositionally biased region" description="Polar residues" evidence="2">
    <location>
        <begin position="395"/>
        <end position="404"/>
    </location>
</feature>
<protein>
    <submittedName>
        <fullName evidence="3">Uncharacterized protein</fullName>
    </submittedName>
</protein>
<feature type="compositionally biased region" description="Basic and acidic residues" evidence="2">
    <location>
        <begin position="434"/>
        <end position="449"/>
    </location>
</feature>
<feature type="compositionally biased region" description="Basic residues" evidence="2">
    <location>
        <begin position="812"/>
        <end position="822"/>
    </location>
</feature>
<dbReference type="EMBL" id="LYUB02000011">
    <property type="protein sequence ID" value="OVF07850.1"/>
    <property type="molecule type" value="Genomic_DNA"/>
</dbReference>
<evidence type="ECO:0000256" key="1">
    <source>
        <dbReference type="SAM" id="Coils"/>
    </source>
</evidence>
<proteinExistence type="predicted"/>
<feature type="compositionally biased region" description="Polar residues" evidence="2">
    <location>
        <begin position="737"/>
        <end position="750"/>
    </location>
</feature>
<feature type="compositionally biased region" description="Polar residues" evidence="2">
    <location>
        <begin position="324"/>
        <end position="346"/>
    </location>
</feature>
<sequence>MSERAQLRQQLLASDSNVDTLSGFAASGRMQIPNSNLPPQHPVPGTYRPGNNYSNHDLIAPIDTGAIPSSSRKASMTSSASGMQKFFRRRDNGAAFDDDLGADIGDVSGGEISFSDITHLRDTGGRYNVTHSMMSDSSAPIIPVLGPGHMPGSAKNMSNIQYRKQMNHLKKMNLASSARAMSLAGGPMNGNPAADPRSMSFSNASYAAPVPNGRAMSLGPTSGGPRTMSLNSNVMNRHQGPMNGPRLPMNGSRPPMNGPMVPQMGPRGAYPGRPGNQVPGSPNMGPGGPRAMSLRSGNVPPQMRGMQPSARLNSLNGPPPAGPRSQSFTQSASSPNFNQRPYNPNMYSQQYGPQYQGSQPYIGHPMYGNQGYVNPPYGSGPRNIQPDQTRGMMNPDSTMSSDSLMNVVEEEAEPERSHLDPGSKTDSFNFQSTRDNEISEEDHVYRFEDDAAGQQLSRKSTIKKADSMRVRRLDLFNKGSDTAASANEDAEQNEEERSFNVNASGDRTSKKSFFQLDDAETNEHQLDSANKLKSLGASATGDDDIFFTTPEFESPTKKEMNDINKTQPERSSVPQKVKPNTKEAQIKLHRLAENTVFSKFRNTSQEVAADVSSNGQPSLDRSETDSQSSVYSAETPKLSDSLNASVSPSSYLPSINDAKVTSPQVFEAPKSDPQSLPSPEYAEDDGKYDSSVASSSPGSTQEKQNHVPELRSNTTEKGTPVDDELETDVNLNEGPKRNSSQQSTDTVNSILQRRTSTLSRSGSELKLQGLLPAGGLITVQQPNTNTGSETPEPIKSELSRSKGSSLSSKSKNFIKRLSRSTSKRNISDDLDDETHSAMSRSRVASSVSIHEPAKKPLTFTKEELAIMTCNNDLQNDLQLVTSELALSIKRELALESRLKSKPNAYDGDESVLQHQILEKSKVIADLQDKLNNERRLRFISEEHAILSENGQTPSALKLDYEKNELYKQLLAKSDMVNQLQDKLDEYETSTKKKYDDDLLQKYNELLNENTHLRQQLENVQNTSSSVDKGDLTSIENHEYEQAQIISLRTQRDELREMITKLTSSQSAELTAAHDRIHVLEEKLKKVNMINDKLSKRGDRPENPSVLGYGSGGKLQGFDVVSLRKSVLDN</sequence>
<gene>
    <name evidence="3" type="ORF">A9F13_11g02035</name>
</gene>
<keyword evidence="1" id="KW-0175">Coiled coil</keyword>
<feature type="compositionally biased region" description="Polar residues" evidence="2">
    <location>
        <begin position="691"/>
        <end position="702"/>
    </location>
</feature>
<feature type="compositionally biased region" description="Low complexity" evidence="2">
    <location>
        <begin position="347"/>
        <end position="361"/>
    </location>
</feature>
<dbReference type="KEGG" id="clus:A9F13_11g02035"/>
<dbReference type="Proteomes" id="UP000195602">
    <property type="component" value="Unassembled WGS sequence"/>
</dbReference>
<name>A0AA91T1B5_CLALS</name>
<feature type="compositionally biased region" description="Polar residues" evidence="2">
    <location>
        <begin position="778"/>
        <end position="789"/>
    </location>
</feature>
<accession>A0AA91T1B5</accession>
<feature type="compositionally biased region" description="Low complexity" evidence="2">
    <location>
        <begin position="836"/>
        <end position="848"/>
    </location>
</feature>